<proteinExistence type="inferred from homology"/>
<dbReference type="EMBL" id="JAKLUA010000010">
    <property type="protein sequence ID" value="MCG2670657.1"/>
    <property type="molecule type" value="Genomic_DNA"/>
</dbReference>
<keyword evidence="7" id="KW-1185">Reference proteome</keyword>
<evidence type="ECO:0000259" key="5">
    <source>
        <dbReference type="Pfam" id="PF25967"/>
    </source>
</evidence>
<dbReference type="Pfam" id="PF25954">
    <property type="entry name" value="Beta-barrel_RND_2"/>
    <property type="match status" value="1"/>
</dbReference>
<evidence type="ECO:0000313" key="7">
    <source>
        <dbReference type="Proteomes" id="UP001139012"/>
    </source>
</evidence>
<keyword evidence="2" id="KW-0175">Coiled coil</keyword>
<comment type="similarity">
    <text evidence="1">Belongs to the membrane fusion protein (MFP) (TC 8.A.1) family.</text>
</comment>
<comment type="caution">
    <text evidence="6">The sequence shown here is derived from an EMBL/GenBank/DDBJ whole genome shotgun (WGS) entry which is preliminary data.</text>
</comment>
<dbReference type="PANTHER" id="PTHR30469:SF38">
    <property type="entry name" value="HLYD FAMILY SECRETION PROTEIN"/>
    <property type="match status" value="1"/>
</dbReference>
<evidence type="ECO:0000256" key="2">
    <source>
        <dbReference type="SAM" id="Coils"/>
    </source>
</evidence>
<feature type="domain" description="CusB-like beta-barrel" evidence="4">
    <location>
        <begin position="216"/>
        <end position="285"/>
    </location>
</feature>
<evidence type="ECO:0000259" key="4">
    <source>
        <dbReference type="Pfam" id="PF25954"/>
    </source>
</evidence>
<evidence type="ECO:0000313" key="6">
    <source>
        <dbReference type="EMBL" id="MCG2670657.1"/>
    </source>
</evidence>
<accession>A0ABS9LUG4</accession>
<dbReference type="Gene3D" id="1.10.287.470">
    <property type="entry name" value="Helix hairpin bin"/>
    <property type="match status" value="1"/>
</dbReference>
<evidence type="ECO:0000256" key="1">
    <source>
        <dbReference type="ARBA" id="ARBA00009477"/>
    </source>
</evidence>
<reference evidence="6" key="1">
    <citation type="submission" date="2022-01" db="EMBL/GenBank/DDBJ databases">
        <title>Genome sequnece data of strain Bradyrhizobium sp. nov.</title>
        <authorList>
            <person name="Zhang J."/>
        </authorList>
    </citation>
    <scope>NUCLEOTIDE SEQUENCE</scope>
    <source>
        <strain evidence="6">WYCCWR 12774</strain>
    </source>
</reference>
<dbReference type="InterPro" id="IPR058627">
    <property type="entry name" value="MdtA-like_C"/>
</dbReference>
<feature type="domain" description="Multidrug resistance protein MdtA-like C-terminal permuted SH3" evidence="5">
    <location>
        <begin position="295"/>
        <end position="352"/>
    </location>
</feature>
<keyword evidence="3" id="KW-0732">Signal</keyword>
<dbReference type="PANTHER" id="PTHR30469">
    <property type="entry name" value="MULTIDRUG RESISTANCE PROTEIN MDTA"/>
    <property type="match status" value="1"/>
</dbReference>
<dbReference type="Gene3D" id="2.40.30.170">
    <property type="match status" value="1"/>
</dbReference>
<organism evidence="6 7">
    <name type="scientific">Bradyrhizobium zhengyangense</name>
    <dbReference type="NCBI Taxonomy" id="2911009"/>
    <lineage>
        <taxon>Bacteria</taxon>
        <taxon>Pseudomonadati</taxon>
        <taxon>Pseudomonadota</taxon>
        <taxon>Alphaproteobacteria</taxon>
        <taxon>Hyphomicrobiales</taxon>
        <taxon>Nitrobacteraceae</taxon>
        <taxon>Bradyrhizobium</taxon>
    </lineage>
</organism>
<dbReference type="Gene3D" id="2.40.50.100">
    <property type="match status" value="1"/>
</dbReference>
<dbReference type="InterPro" id="IPR058792">
    <property type="entry name" value="Beta-barrel_RND_2"/>
</dbReference>
<dbReference type="NCBIfam" id="TIGR01730">
    <property type="entry name" value="RND_mfp"/>
    <property type="match status" value="1"/>
</dbReference>
<feature type="coiled-coil region" evidence="2">
    <location>
        <begin position="107"/>
        <end position="172"/>
    </location>
</feature>
<dbReference type="Proteomes" id="UP001139012">
    <property type="component" value="Unassembled WGS sequence"/>
</dbReference>
<gene>
    <name evidence="6" type="ORF">L6637_27170</name>
</gene>
<dbReference type="Pfam" id="PF25967">
    <property type="entry name" value="RND-MFP_C"/>
    <property type="match status" value="1"/>
</dbReference>
<name>A0ABS9LUG4_9BRAD</name>
<feature type="chain" id="PRO_5045955572" evidence="3">
    <location>
        <begin position="27"/>
        <end position="367"/>
    </location>
</feature>
<feature type="signal peptide" evidence="3">
    <location>
        <begin position="1"/>
        <end position="26"/>
    </location>
</feature>
<sequence length="367" mass="39110">MCNRRTTSRQVFAPILMVAASALILAACGRDTETKESPPRPVRTTTIEKRESLVPLTFTGRVEAEDEVSVAFRISGRLLANDIKVGDRVEAGQLLAELEPQNELSGLRQAKAALSAAQGQLTQARNHYERQETLLAQGWTTRANFEAATQARQTAQSQVEAAEAQLSSAHDLVSFTELRADAAGKIIATGPPAGEVVQAGQMIARIARQDGRDAVFDIPAQMVRSAPAGVQVTVSLTDDPNVTAQGRIRQIAAQADAVTRTFEVKVGLTDPPAAMRLGATVNGRVEINSGPTIDIPATALTRINQQPAVWILDPSTNVVAARNVEILRFDQAQVTVSQGLDAGEIIVTAGVQALHPGQRVRVLGSEP</sequence>
<evidence type="ECO:0000256" key="3">
    <source>
        <dbReference type="SAM" id="SignalP"/>
    </source>
</evidence>
<dbReference type="PROSITE" id="PS51257">
    <property type="entry name" value="PROKAR_LIPOPROTEIN"/>
    <property type="match status" value="1"/>
</dbReference>
<dbReference type="Gene3D" id="2.40.420.20">
    <property type="match status" value="1"/>
</dbReference>
<dbReference type="SUPFAM" id="SSF111369">
    <property type="entry name" value="HlyD-like secretion proteins"/>
    <property type="match status" value="1"/>
</dbReference>
<dbReference type="InterPro" id="IPR006143">
    <property type="entry name" value="RND_pump_MFP"/>
</dbReference>
<protein>
    <submittedName>
        <fullName evidence="6">Efflux RND transporter periplasmic adaptor subunit</fullName>
    </submittedName>
</protein>